<dbReference type="AlphaFoldDB" id="A0A5N5P519"/>
<organism evidence="1 2">
    <name type="scientific">Pangasianodon hypophthalmus</name>
    <name type="common">Striped catfish</name>
    <name type="synonym">Helicophagus hypophthalmus</name>
    <dbReference type="NCBI Taxonomy" id="310915"/>
    <lineage>
        <taxon>Eukaryota</taxon>
        <taxon>Metazoa</taxon>
        <taxon>Chordata</taxon>
        <taxon>Craniata</taxon>
        <taxon>Vertebrata</taxon>
        <taxon>Euteleostomi</taxon>
        <taxon>Actinopterygii</taxon>
        <taxon>Neopterygii</taxon>
        <taxon>Teleostei</taxon>
        <taxon>Ostariophysi</taxon>
        <taxon>Siluriformes</taxon>
        <taxon>Pangasiidae</taxon>
        <taxon>Pangasianodon</taxon>
    </lineage>
</organism>
<proteinExistence type="predicted"/>
<keyword evidence="2" id="KW-1185">Reference proteome</keyword>
<dbReference type="Proteomes" id="UP000327468">
    <property type="component" value="Chromosome 6"/>
</dbReference>
<name>A0A5N5P519_PANHP</name>
<evidence type="ECO:0000313" key="1">
    <source>
        <dbReference type="EMBL" id="KAB5574589.1"/>
    </source>
</evidence>
<reference evidence="1 2" key="1">
    <citation type="submission" date="2019-06" db="EMBL/GenBank/DDBJ databases">
        <title>A chromosome-scale genome assembly of the striped catfish, Pangasianodon hypophthalmus.</title>
        <authorList>
            <person name="Wen M."/>
            <person name="Zahm M."/>
            <person name="Roques C."/>
            <person name="Cabau C."/>
            <person name="Klopp C."/>
            <person name="Donnadieu C."/>
            <person name="Jouanno E."/>
            <person name="Avarre J.-C."/>
            <person name="Campet M."/>
            <person name="Ha T.T.T."/>
            <person name="Dugue R."/>
            <person name="Lampietro C."/>
            <person name="Louis A."/>
            <person name="Herpin A."/>
            <person name="Echchiki A."/>
            <person name="Berthelot C."/>
            <person name="Parey E."/>
            <person name="Roest-Crollius H."/>
            <person name="Braasch I."/>
            <person name="Postlethwait J."/>
            <person name="Bobe J."/>
            <person name="Montfort J."/>
            <person name="Bouchez O."/>
            <person name="Begum T."/>
            <person name="Schartl M."/>
            <person name="Guiguen Y."/>
        </authorList>
    </citation>
    <scope>NUCLEOTIDE SEQUENCE [LARGE SCALE GENOMIC DNA]</scope>
    <source>
        <strain evidence="1 2">Indonesia</strain>
        <tissue evidence="1">Blood</tissue>
    </source>
</reference>
<dbReference type="EMBL" id="VFJC01000007">
    <property type="protein sequence ID" value="KAB5574589.1"/>
    <property type="molecule type" value="Genomic_DNA"/>
</dbReference>
<evidence type="ECO:0000313" key="2">
    <source>
        <dbReference type="Proteomes" id="UP000327468"/>
    </source>
</evidence>
<sequence>MRDPPSAAVGAAAAGAETPEKRCSNRAFLSALTRSAADRWLKAAQHLRLSPHGEENENMSCQDSGLLVLSSKLMMR</sequence>
<comment type="caution">
    <text evidence="1">The sequence shown here is derived from an EMBL/GenBank/DDBJ whole genome shotgun (WGS) entry which is preliminary data.</text>
</comment>
<accession>A0A5N5P519</accession>
<gene>
    <name evidence="1" type="ORF">PHYPO_G00210690</name>
</gene>
<protein>
    <submittedName>
        <fullName evidence="1">Uncharacterized protein</fullName>
    </submittedName>
</protein>